<name>A0A182SLL1_9DIPT</name>
<dbReference type="InterPro" id="IPR028745">
    <property type="entry name" value="AKAP9/Pericentrin"/>
</dbReference>
<evidence type="ECO:0000313" key="7">
    <source>
        <dbReference type="EnsemblMetazoa" id="AMAM009196-PA"/>
    </source>
</evidence>
<keyword evidence="6" id="KW-1133">Transmembrane helix</keyword>
<evidence type="ECO:0000313" key="8">
    <source>
        <dbReference type="Proteomes" id="UP000075901"/>
    </source>
</evidence>
<dbReference type="PANTHER" id="PTHR44981">
    <property type="entry name" value="PERICENTRIN-LIKE PROTEIN, ISOFORM F"/>
    <property type="match status" value="1"/>
</dbReference>
<evidence type="ECO:0000256" key="4">
    <source>
        <dbReference type="ARBA" id="ARBA00023212"/>
    </source>
</evidence>
<organism evidence="7 8">
    <name type="scientific">Anopheles maculatus</name>
    <dbReference type="NCBI Taxonomy" id="74869"/>
    <lineage>
        <taxon>Eukaryota</taxon>
        <taxon>Metazoa</taxon>
        <taxon>Ecdysozoa</taxon>
        <taxon>Arthropoda</taxon>
        <taxon>Hexapoda</taxon>
        <taxon>Insecta</taxon>
        <taxon>Pterygota</taxon>
        <taxon>Neoptera</taxon>
        <taxon>Endopterygota</taxon>
        <taxon>Diptera</taxon>
        <taxon>Nematocera</taxon>
        <taxon>Culicoidea</taxon>
        <taxon>Culicidae</taxon>
        <taxon>Anophelinae</taxon>
        <taxon>Anopheles</taxon>
        <taxon>Anopheles maculatus group</taxon>
    </lineage>
</organism>
<dbReference type="AlphaFoldDB" id="A0A182SLL1"/>
<proteinExistence type="predicted"/>
<reference evidence="8" key="1">
    <citation type="submission" date="2013-09" db="EMBL/GenBank/DDBJ databases">
        <title>The Genome Sequence of Anopheles maculatus species B.</title>
        <authorList>
            <consortium name="The Broad Institute Genomics Platform"/>
            <person name="Neafsey D.E."/>
            <person name="Besansky N."/>
            <person name="Howell P."/>
            <person name="Walton C."/>
            <person name="Young S.K."/>
            <person name="Zeng Q."/>
            <person name="Gargeya S."/>
            <person name="Fitzgerald M."/>
            <person name="Haas B."/>
            <person name="Abouelleil A."/>
            <person name="Allen A.W."/>
            <person name="Alvarado L."/>
            <person name="Arachchi H.M."/>
            <person name="Berlin A.M."/>
            <person name="Chapman S.B."/>
            <person name="Gainer-Dewar J."/>
            <person name="Goldberg J."/>
            <person name="Griggs A."/>
            <person name="Gujja S."/>
            <person name="Hansen M."/>
            <person name="Howarth C."/>
            <person name="Imamovic A."/>
            <person name="Ireland A."/>
            <person name="Larimer J."/>
            <person name="McCowan C."/>
            <person name="Murphy C."/>
            <person name="Pearson M."/>
            <person name="Poon T.W."/>
            <person name="Priest M."/>
            <person name="Roberts A."/>
            <person name="Saif S."/>
            <person name="Shea T."/>
            <person name="Sisk P."/>
            <person name="Sykes S."/>
            <person name="Wortman J."/>
            <person name="Nusbaum C."/>
            <person name="Birren B."/>
        </authorList>
    </citation>
    <scope>NUCLEOTIDE SEQUENCE [LARGE SCALE GENOMIC DNA]</scope>
    <source>
        <strain evidence="8">maculatus3</strain>
    </source>
</reference>
<accession>A0A182SLL1</accession>
<dbReference type="EnsemblMetazoa" id="AMAM009196-RA">
    <property type="protein sequence ID" value="AMAM009196-PA"/>
    <property type="gene ID" value="AMAM009196"/>
</dbReference>
<feature type="region of interest" description="Disordered" evidence="5">
    <location>
        <begin position="210"/>
        <end position="231"/>
    </location>
</feature>
<evidence type="ECO:0000256" key="6">
    <source>
        <dbReference type="SAM" id="Phobius"/>
    </source>
</evidence>
<dbReference type="GO" id="GO:0007165">
    <property type="term" value="P:signal transduction"/>
    <property type="evidence" value="ECO:0007669"/>
    <property type="project" value="InterPro"/>
</dbReference>
<protein>
    <submittedName>
        <fullName evidence="7">Uncharacterized protein</fullName>
    </submittedName>
</protein>
<evidence type="ECO:0000256" key="1">
    <source>
        <dbReference type="ARBA" id="ARBA00004300"/>
    </source>
</evidence>
<keyword evidence="2" id="KW-0963">Cytoplasm</keyword>
<dbReference type="Proteomes" id="UP000075901">
    <property type="component" value="Unassembled WGS sequence"/>
</dbReference>
<sequence>MPQTRLVTVALRSFTFLLIKITPILLWRIFGRPGDWYGRSSRKELELQHERDVLQEKMSEQSLKISSLQTKLDEQRLRAEELHRQGTSQLTVKVHDLQNELHNLKETLQTRDKQIVNLKQFLENSQQAIARQEKELAMNQDGAERSQHEQRLEAELKAKEEEIRVLKERIKNEMINKAALPDLMETILADKNEEIDQLKERLAQYQQVATNQADANQRNDGGALAKDDDGGRTLSDVVSITDCDESDMVMRRMPEQNALGGILPAHSIPMVSTRARTQHGNNARLFGRHCGANRTDCLMFILTHSCFEFFLLFC</sequence>
<evidence type="ECO:0000256" key="2">
    <source>
        <dbReference type="ARBA" id="ARBA00022490"/>
    </source>
</evidence>
<feature type="transmembrane region" description="Helical" evidence="6">
    <location>
        <begin position="6"/>
        <end position="30"/>
    </location>
</feature>
<dbReference type="VEuPathDB" id="VectorBase:AMAM009196"/>
<keyword evidence="4" id="KW-0206">Cytoskeleton</keyword>
<reference evidence="7" key="2">
    <citation type="submission" date="2020-05" db="UniProtKB">
        <authorList>
            <consortium name="EnsemblMetazoa"/>
        </authorList>
    </citation>
    <scope>IDENTIFICATION</scope>
    <source>
        <strain evidence="7">maculatus3</strain>
    </source>
</reference>
<keyword evidence="3" id="KW-0175">Coiled coil</keyword>
<dbReference type="GO" id="GO:0060090">
    <property type="term" value="F:molecular adaptor activity"/>
    <property type="evidence" value="ECO:0007669"/>
    <property type="project" value="InterPro"/>
</dbReference>
<keyword evidence="6" id="KW-0472">Membrane</keyword>
<keyword evidence="6" id="KW-0812">Transmembrane</keyword>
<evidence type="ECO:0000256" key="5">
    <source>
        <dbReference type="SAM" id="MobiDB-lite"/>
    </source>
</evidence>
<comment type="subcellular location">
    <subcellularLocation>
        <location evidence="1">Cytoplasm</location>
        <location evidence="1">Cytoskeleton</location>
        <location evidence="1">Microtubule organizing center</location>
        <location evidence="1">Centrosome</location>
    </subcellularLocation>
</comment>
<evidence type="ECO:0000256" key="3">
    <source>
        <dbReference type="ARBA" id="ARBA00023054"/>
    </source>
</evidence>
<dbReference type="GO" id="GO:0005813">
    <property type="term" value="C:centrosome"/>
    <property type="evidence" value="ECO:0007669"/>
    <property type="project" value="UniProtKB-SubCell"/>
</dbReference>
<dbReference type="PANTHER" id="PTHR44981:SF2">
    <property type="entry name" value="PERICENTRIN-LIKE PROTEIN, ISOFORM F"/>
    <property type="match status" value="1"/>
</dbReference>
<feature type="compositionally biased region" description="Polar residues" evidence="5">
    <location>
        <begin position="210"/>
        <end position="219"/>
    </location>
</feature>
<keyword evidence="8" id="KW-1185">Reference proteome</keyword>